<reference evidence="2" key="2">
    <citation type="submission" date="2021-05" db="EMBL/GenBank/DDBJ databases">
        <authorList>
            <person name="Pain A."/>
        </authorList>
    </citation>
    <scope>NUCLEOTIDE SEQUENCE</scope>
    <source>
        <strain evidence="2">1802A</strain>
    </source>
</reference>
<comment type="caution">
    <text evidence="2">The sequence shown here is derived from an EMBL/GenBank/DDBJ whole genome shotgun (WGS) entry which is preliminary data.</text>
</comment>
<evidence type="ECO:0000313" key="2">
    <source>
        <dbReference type="EMBL" id="KAK1940355.1"/>
    </source>
</evidence>
<feature type="compositionally biased region" description="Polar residues" evidence="1">
    <location>
        <begin position="339"/>
        <end position="352"/>
    </location>
</feature>
<feature type="region of interest" description="Disordered" evidence="1">
    <location>
        <begin position="321"/>
        <end position="352"/>
    </location>
</feature>
<sequence length="818" mass="92184">MDDQRTDVSNAVPEDLSRSPFSRPLFHGNYECWTNEVSPTCDENVYRENKLKYKNVHLGPIMNDSDVDALLRRKPNAVKNFINSLNEQMRHKRTVCGDVDSFGHSQLRTGAYEPEFGKELQKCNVSVKNRITIFDKKATRLDHGTRVIPLIQPSEDNYDRSGYVDSSSMRHNNISESDKCKGRLRQCTEAVKSHNNAIVGHNDNSLTTYNYQDSHRDKCYSPVGKHRCDEEQRELELPELLHFSNKISTTVDRNYTDIIQGRYTGLSTSECRLVRCNSDLSHNSSARDSFGPIHKEWARNIMPNTSQHDGSPPFVKNCHSSPFGSSTTGETHASHDTTVRSPSVMSARTHEASVSQKVELPLDVIGRDLSVHPEYSGSDTCNQAKALNSDVFTVKSGNQEIMLRSVNVIKAGWTWMHSSRARRWFPKYLVLFYDDTKRHSPYQLHAAVRRDNENFTDAGKAPPSFWDIYKIYSHLGGAGHVVHRPLASDSSSTSRSNSSTPFALRNHLTNYNMTQLPNYNMWHGAEKGSPSTPSTSMHCFPYYSLSAVAKSLVKDSTDTVVIIPDGASVYLTILPVETEDIMGTIKRGEFQELMEVDVSIAPYTKQHAPNNWLAGLISRSMGRDPLNLIHIPLENGYECNFMPLCAVHFAGIPLSFQMECARLKRVGREYEQWIFALWEFVLRSGGGNDPAAPLKDTAVTRSQSTSIPFGRRLRTFFARLLPFWSDAKGGNDHIQHDSTPEEDSTSQECTGESDDHTSLRRVLMCGQSMEGEIGSPEHQAALTRGFAQWIESHGFDDLSVRMNIYTLTNRVGDRLGDH</sequence>
<name>A0AAD9LL30_BABDI</name>
<feature type="region of interest" description="Disordered" evidence="1">
    <location>
        <begin position="731"/>
        <end position="756"/>
    </location>
</feature>
<organism evidence="2 3">
    <name type="scientific">Babesia divergens</name>
    <dbReference type="NCBI Taxonomy" id="32595"/>
    <lineage>
        <taxon>Eukaryota</taxon>
        <taxon>Sar</taxon>
        <taxon>Alveolata</taxon>
        <taxon>Apicomplexa</taxon>
        <taxon>Aconoidasida</taxon>
        <taxon>Piroplasmida</taxon>
        <taxon>Babesiidae</taxon>
        <taxon>Babesia</taxon>
    </lineage>
</organism>
<keyword evidence="3" id="KW-1185">Reference proteome</keyword>
<evidence type="ECO:0000313" key="3">
    <source>
        <dbReference type="Proteomes" id="UP001195914"/>
    </source>
</evidence>
<dbReference type="Proteomes" id="UP001195914">
    <property type="component" value="Unassembled WGS sequence"/>
</dbReference>
<dbReference type="AlphaFoldDB" id="A0AAD9LL30"/>
<proteinExistence type="predicted"/>
<gene>
    <name evidence="2" type="ORF">X943_003137</name>
</gene>
<protein>
    <submittedName>
        <fullName evidence="2">Uncharacterized protein</fullName>
    </submittedName>
</protein>
<dbReference type="EMBL" id="JAHBMH010000003">
    <property type="protein sequence ID" value="KAK1940355.1"/>
    <property type="molecule type" value="Genomic_DNA"/>
</dbReference>
<feature type="compositionally biased region" description="Polar residues" evidence="1">
    <location>
        <begin position="321"/>
        <end position="331"/>
    </location>
</feature>
<accession>A0AAD9LL30</accession>
<evidence type="ECO:0000256" key="1">
    <source>
        <dbReference type="SAM" id="MobiDB-lite"/>
    </source>
</evidence>
<reference evidence="2" key="1">
    <citation type="journal article" date="2014" name="Nucleic Acids Res.">
        <title>The evolutionary dynamics of variant antigen genes in Babesia reveal a history of genomic innovation underlying host-parasite interaction.</title>
        <authorList>
            <person name="Jackson A.P."/>
            <person name="Otto T.D."/>
            <person name="Darby A."/>
            <person name="Ramaprasad A."/>
            <person name="Xia D."/>
            <person name="Echaide I.E."/>
            <person name="Farber M."/>
            <person name="Gahlot S."/>
            <person name="Gamble J."/>
            <person name="Gupta D."/>
            <person name="Gupta Y."/>
            <person name="Jackson L."/>
            <person name="Malandrin L."/>
            <person name="Malas T.B."/>
            <person name="Moussa E."/>
            <person name="Nair M."/>
            <person name="Reid A.J."/>
            <person name="Sanders M."/>
            <person name="Sharma J."/>
            <person name="Tracey A."/>
            <person name="Quail M.A."/>
            <person name="Weir W."/>
            <person name="Wastling J.M."/>
            <person name="Hall N."/>
            <person name="Willadsen P."/>
            <person name="Lingelbach K."/>
            <person name="Shiels B."/>
            <person name="Tait A."/>
            <person name="Berriman M."/>
            <person name="Allred D.R."/>
            <person name="Pain A."/>
        </authorList>
    </citation>
    <scope>NUCLEOTIDE SEQUENCE</scope>
    <source>
        <strain evidence="2">1802A</strain>
    </source>
</reference>